<gene>
    <name evidence="1" type="ORF">EH198_17425</name>
</gene>
<evidence type="ECO:0000313" key="1">
    <source>
        <dbReference type="EMBL" id="RQW09867.1"/>
    </source>
</evidence>
<comment type="caution">
    <text evidence="1">The sequence shown here is derived from an EMBL/GenBank/DDBJ whole genome shotgun (WGS) entry which is preliminary data.</text>
</comment>
<reference evidence="1 2" key="1">
    <citation type="submission" date="2018-11" db="EMBL/GenBank/DDBJ databases">
        <title>Genome sequence of strain 7197.</title>
        <authorList>
            <person name="Gao J."/>
            <person name="Sun J."/>
        </authorList>
    </citation>
    <scope>NUCLEOTIDE SEQUENCE [LARGE SCALE GENOMIC DNA]</scope>
    <source>
        <strain evidence="1 2">7197</strain>
    </source>
</reference>
<keyword evidence="2" id="KW-1185">Reference proteome</keyword>
<protein>
    <submittedName>
        <fullName evidence="1">Uncharacterized protein</fullName>
    </submittedName>
</protein>
<evidence type="ECO:0000313" key="2">
    <source>
        <dbReference type="Proteomes" id="UP000282529"/>
    </source>
</evidence>
<organism evidence="1 2">
    <name type="scientific">Paenibacillus rhizophilus</name>
    <dbReference type="NCBI Taxonomy" id="1850366"/>
    <lineage>
        <taxon>Bacteria</taxon>
        <taxon>Bacillati</taxon>
        <taxon>Bacillota</taxon>
        <taxon>Bacilli</taxon>
        <taxon>Bacillales</taxon>
        <taxon>Paenibacillaceae</taxon>
        <taxon>Paenibacillus</taxon>
    </lineage>
</organism>
<proteinExistence type="predicted"/>
<dbReference type="AlphaFoldDB" id="A0A3N9P327"/>
<dbReference type="EMBL" id="RQPI01000011">
    <property type="protein sequence ID" value="RQW09867.1"/>
    <property type="molecule type" value="Genomic_DNA"/>
</dbReference>
<name>A0A3N9P327_9BACL</name>
<dbReference type="RefSeq" id="WP_124696789.1">
    <property type="nucleotide sequence ID" value="NZ_JBHUFE010000005.1"/>
</dbReference>
<sequence>MNSVSSVLAGCDPISAVNTVRNDEIRNERRPFAEEIVFDEGSGDGAMQIADSHDIPDHVRIHSRLQTLRALRTLRSSQAEKVREKGGRSYVLS</sequence>
<dbReference type="Proteomes" id="UP000282529">
    <property type="component" value="Unassembled WGS sequence"/>
</dbReference>
<accession>A0A3N9P327</accession>
<dbReference type="OrthoDB" id="2622603at2"/>